<accession>A0A1M6SPU3</accession>
<evidence type="ECO:0000313" key="3">
    <source>
        <dbReference type="Proteomes" id="UP000183997"/>
    </source>
</evidence>
<dbReference type="RefSeq" id="WP_175548996.1">
    <property type="nucleotide sequence ID" value="NZ_FRAR01000014.1"/>
</dbReference>
<dbReference type="EMBL" id="FRAR01000014">
    <property type="protein sequence ID" value="SHK46647.1"/>
    <property type="molecule type" value="Genomic_DNA"/>
</dbReference>
<organism evidence="2 3">
    <name type="scientific">Desulforamulus aeronauticus DSM 10349</name>
    <dbReference type="NCBI Taxonomy" id="1121421"/>
    <lineage>
        <taxon>Bacteria</taxon>
        <taxon>Bacillati</taxon>
        <taxon>Bacillota</taxon>
        <taxon>Clostridia</taxon>
        <taxon>Eubacteriales</taxon>
        <taxon>Peptococcaceae</taxon>
        <taxon>Desulforamulus</taxon>
    </lineage>
</organism>
<dbReference type="Proteomes" id="UP000183997">
    <property type="component" value="Unassembled WGS sequence"/>
</dbReference>
<protein>
    <submittedName>
        <fullName evidence="2">Uncharacterized protein</fullName>
    </submittedName>
</protein>
<proteinExistence type="predicted"/>
<name>A0A1M6SPU3_9FIRM</name>
<keyword evidence="1" id="KW-0472">Membrane</keyword>
<evidence type="ECO:0000313" key="2">
    <source>
        <dbReference type="EMBL" id="SHK46647.1"/>
    </source>
</evidence>
<feature type="transmembrane region" description="Helical" evidence="1">
    <location>
        <begin position="7"/>
        <end position="25"/>
    </location>
</feature>
<dbReference type="STRING" id="1121421.SAMN02745123_01945"/>
<keyword evidence="1" id="KW-1133">Transmembrane helix</keyword>
<reference evidence="3" key="1">
    <citation type="submission" date="2016-11" db="EMBL/GenBank/DDBJ databases">
        <authorList>
            <person name="Varghese N."/>
            <person name="Submissions S."/>
        </authorList>
    </citation>
    <scope>NUCLEOTIDE SEQUENCE [LARGE SCALE GENOMIC DNA]</scope>
    <source>
        <strain evidence="3">DSM 10349</strain>
    </source>
</reference>
<evidence type="ECO:0000256" key="1">
    <source>
        <dbReference type="SAM" id="Phobius"/>
    </source>
</evidence>
<keyword evidence="3" id="KW-1185">Reference proteome</keyword>
<sequence>MQIDKQSAIIGTIVLVGSSVTQYLLYQHIDWAYTILMAIVFIMLAPYLKKKK</sequence>
<keyword evidence="1" id="KW-0812">Transmembrane</keyword>
<dbReference type="AlphaFoldDB" id="A0A1M6SPU3"/>
<feature type="transmembrane region" description="Helical" evidence="1">
    <location>
        <begin position="31"/>
        <end position="48"/>
    </location>
</feature>
<gene>
    <name evidence="2" type="ORF">SAMN02745123_01945</name>
</gene>